<feature type="compositionally biased region" description="Low complexity" evidence="1">
    <location>
        <begin position="152"/>
        <end position="163"/>
    </location>
</feature>
<dbReference type="EMBL" id="VFLP01000045">
    <property type="protein sequence ID" value="TRX91409.1"/>
    <property type="molecule type" value="Genomic_DNA"/>
</dbReference>
<dbReference type="OrthoDB" id="5309037at2759"/>
<gene>
    <name evidence="2" type="ORF">FHL15_007633</name>
</gene>
<dbReference type="STRING" id="2512241.A0A553HTX1"/>
<name>A0A553HTX1_9PEZI</name>
<keyword evidence="3" id="KW-1185">Reference proteome</keyword>
<organism evidence="2 3">
    <name type="scientific">Xylaria flabelliformis</name>
    <dbReference type="NCBI Taxonomy" id="2512241"/>
    <lineage>
        <taxon>Eukaryota</taxon>
        <taxon>Fungi</taxon>
        <taxon>Dikarya</taxon>
        <taxon>Ascomycota</taxon>
        <taxon>Pezizomycotina</taxon>
        <taxon>Sordariomycetes</taxon>
        <taxon>Xylariomycetidae</taxon>
        <taxon>Xylariales</taxon>
        <taxon>Xylariaceae</taxon>
        <taxon>Xylaria</taxon>
    </lineage>
</organism>
<accession>A0A553HTX1</accession>
<feature type="region of interest" description="Disordered" evidence="1">
    <location>
        <begin position="151"/>
        <end position="248"/>
    </location>
</feature>
<reference evidence="3" key="1">
    <citation type="submission" date="2019-06" db="EMBL/GenBank/DDBJ databases">
        <title>Draft genome sequence of the griseofulvin-producing fungus Xylaria cubensis strain G536.</title>
        <authorList>
            <person name="Mead M.E."/>
            <person name="Raja H.A."/>
            <person name="Steenwyk J.L."/>
            <person name="Knowles S.L."/>
            <person name="Oberlies N.H."/>
            <person name="Rokas A."/>
        </authorList>
    </citation>
    <scope>NUCLEOTIDE SEQUENCE [LARGE SCALE GENOMIC DNA]</scope>
    <source>
        <strain evidence="3">G536</strain>
    </source>
</reference>
<evidence type="ECO:0000256" key="1">
    <source>
        <dbReference type="SAM" id="MobiDB-lite"/>
    </source>
</evidence>
<comment type="caution">
    <text evidence="2">The sequence shown here is derived from an EMBL/GenBank/DDBJ whole genome shotgun (WGS) entry which is preliminary data.</text>
</comment>
<proteinExistence type="predicted"/>
<feature type="compositionally biased region" description="Basic and acidic residues" evidence="1">
    <location>
        <begin position="171"/>
        <end position="191"/>
    </location>
</feature>
<evidence type="ECO:0008006" key="4">
    <source>
        <dbReference type="Google" id="ProtNLM"/>
    </source>
</evidence>
<sequence length="358" mass="39072">MAQETVGNVVAALADSFAAGLECYTDWRQRQRQRNIYQTRKTADVAGSGMCAVNASLAISKLRIEEAFSNGADVLGDEFVSGDATCRDILLEDLWRLQECIEVLEIAVGIEHHPLPLSELISVSEAVRVSSLAALHKQYQRIVVGRLAPRASSSSSSSTLSPPVDEPVDDSDVKRISFETEAEIARTRGDAHLTSPDTSSGSSSNDHCELPSPPPTPARIFKEQPDHDDDLLSTYSQSAASSDSQPRNSVFSTFCPEAVKYQVDVEKPLPAEGTRCRCGYDWNATYCAKDKSIMVVKDGFQITSRFLGKSHCEDGLGCVLCTSSGETKTFGNVEDLKAHINSSHTKWQLLHDRDLTGR</sequence>
<evidence type="ECO:0000313" key="2">
    <source>
        <dbReference type="EMBL" id="TRX91409.1"/>
    </source>
</evidence>
<dbReference type="PANTHER" id="PTHR42354">
    <property type="entry name" value="C2H2-TYPE DOMAIN-CONTAINING PROTEIN"/>
    <property type="match status" value="1"/>
</dbReference>
<evidence type="ECO:0000313" key="3">
    <source>
        <dbReference type="Proteomes" id="UP000319160"/>
    </source>
</evidence>
<dbReference type="PANTHER" id="PTHR42354:SF1">
    <property type="entry name" value="C2H2-TYPE DOMAIN-CONTAINING PROTEIN"/>
    <property type="match status" value="1"/>
</dbReference>
<dbReference type="AlphaFoldDB" id="A0A553HTX1"/>
<protein>
    <recommendedName>
        <fullName evidence="4">C2H2-type domain-containing protein</fullName>
    </recommendedName>
</protein>
<feature type="compositionally biased region" description="Low complexity" evidence="1">
    <location>
        <begin position="236"/>
        <end position="245"/>
    </location>
</feature>
<dbReference type="Proteomes" id="UP000319160">
    <property type="component" value="Unassembled WGS sequence"/>
</dbReference>